<name>A0A1L9CKZ4_9HYPH</name>
<evidence type="ECO:0000313" key="1">
    <source>
        <dbReference type="EMBL" id="QIX24812.1"/>
    </source>
</evidence>
<protein>
    <submittedName>
        <fullName evidence="1">Glycosyl transferase</fullName>
    </submittedName>
</protein>
<dbReference type="InterPro" id="IPR029044">
    <property type="entry name" value="Nucleotide-diphossugar_trans"/>
</dbReference>
<organism evidence="1 2">
    <name type="scientific">Agrobacterium pusense</name>
    <dbReference type="NCBI Taxonomy" id="648995"/>
    <lineage>
        <taxon>Bacteria</taxon>
        <taxon>Pseudomonadati</taxon>
        <taxon>Pseudomonadota</taxon>
        <taxon>Alphaproteobacteria</taxon>
        <taxon>Hyphomicrobiales</taxon>
        <taxon>Rhizobiaceae</taxon>
        <taxon>Rhizobium/Agrobacterium group</taxon>
        <taxon>Agrobacterium</taxon>
    </lineage>
</organism>
<evidence type="ECO:0000313" key="2">
    <source>
        <dbReference type="Proteomes" id="UP000500870"/>
    </source>
</evidence>
<accession>A0A1L9CKZ4</accession>
<dbReference type="Proteomes" id="UP000500870">
    <property type="component" value="Chromosome 3"/>
</dbReference>
<dbReference type="AlphaFoldDB" id="A0A1L9CKZ4"/>
<keyword evidence="1" id="KW-0808">Transferase</keyword>
<dbReference type="EMBL" id="CP050899">
    <property type="protein sequence ID" value="QIX24812.1"/>
    <property type="molecule type" value="Genomic_DNA"/>
</dbReference>
<dbReference type="GO" id="GO:0016740">
    <property type="term" value="F:transferase activity"/>
    <property type="evidence" value="ECO:0007669"/>
    <property type="project" value="UniProtKB-KW"/>
</dbReference>
<gene>
    <name evidence="1" type="ORF">FOB41_27555</name>
</gene>
<reference evidence="1 2" key="1">
    <citation type="submission" date="2020-04" db="EMBL/GenBank/DDBJ databases">
        <title>FDA dAtabase for Regulatory Grade micrObial Sequences (FDA-ARGOS): Supporting development and validation of Infectious Disease Dx tests.</title>
        <authorList>
            <person name="Sciortino C."/>
            <person name="Tallon L."/>
            <person name="Sadzewicz L."/>
            <person name="Vavikolanu K."/>
            <person name="Mehta A."/>
            <person name="Aluvathingal J."/>
            <person name="Nadendla S."/>
            <person name="Nandy P."/>
            <person name="Geyer C."/>
            <person name="Yan Y."/>
            <person name="Sichtig H."/>
        </authorList>
    </citation>
    <scope>NUCLEOTIDE SEQUENCE [LARGE SCALE GENOMIC DNA]</scope>
    <source>
        <strain evidence="1 2">FDAARGOS_633</strain>
    </source>
</reference>
<proteinExistence type="predicted"/>
<dbReference type="SUPFAM" id="SSF53448">
    <property type="entry name" value="Nucleotide-diphospho-sugar transferases"/>
    <property type="match status" value="1"/>
</dbReference>
<sequence length="268" mass="30917">MIKQIICINWGTKYGAPYINRLYAMVERNITPPFTFTCFTDSREGIRSEVLCEDLPVIDYEIPETRRGIWPKSRLWGPKLGSLSGVVLFLDLDLVVTDSLDGFFTFGNPEDVILARNAAKPFERLGQTSVYRFPIGKLVPIQTKFAADPAGVAEKYGYEQRFVTREAPGGIKFFPGKWIRHFRFQCLLPFPLNLFFPARLPAGAKIVIFPGEILPEDAIRGGWSGRQGITLRQHLKAFVDYGFRRKRPFQFLRHFMRPVEWVAKHWRE</sequence>